<gene>
    <name evidence="2" type="ORF">GO755_34985</name>
</gene>
<proteinExistence type="predicted"/>
<dbReference type="AlphaFoldDB" id="A0A7K1SNA5"/>
<name>A0A7K1SNA5_9BACT</name>
<organism evidence="2 3">
    <name type="scientific">Spirosoma arboris</name>
    <dbReference type="NCBI Taxonomy" id="2682092"/>
    <lineage>
        <taxon>Bacteria</taxon>
        <taxon>Pseudomonadati</taxon>
        <taxon>Bacteroidota</taxon>
        <taxon>Cytophagia</taxon>
        <taxon>Cytophagales</taxon>
        <taxon>Cytophagaceae</taxon>
        <taxon>Spirosoma</taxon>
    </lineage>
</organism>
<dbReference type="RefSeq" id="WP_157590086.1">
    <property type="nucleotide sequence ID" value="NZ_WPIN01000021.1"/>
</dbReference>
<dbReference type="EMBL" id="WPIN01000021">
    <property type="protein sequence ID" value="MVM35280.1"/>
    <property type="molecule type" value="Genomic_DNA"/>
</dbReference>
<dbReference type="Proteomes" id="UP000436006">
    <property type="component" value="Unassembled WGS sequence"/>
</dbReference>
<accession>A0A7K1SNA5</accession>
<keyword evidence="1" id="KW-0732">Signal</keyword>
<evidence type="ECO:0000313" key="3">
    <source>
        <dbReference type="Proteomes" id="UP000436006"/>
    </source>
</evidence>
<sequence length="398" mass="47544">MIVKLTGFLLLYFCFYNAISQTTVNTLQENELDRNLQLACKYIKKPSFNDYEWEKLLLKYPDSTELLILDIWIRDSFEKEVMHKVSLFNDITVDNYYQLSNSSMRKSISYFRLKDFSMGIESAKKYQETLNMLLKYKKFNSQVQEHIKNYNSIVMDNLISDALKHNNNFSSLIRLIPENLFSNDEIYNIIIVKLLDNERYFEAIKLSIEILNYVKNKKTAVAFWYNAVDEILGDLYMNISWQPPKGKSSRRENILEYVMRYNDQDDFIRFAQNPNNIINYSTFSVEEDRAEIFGAFVRCNTLKDNCELTKTIRARMKEHNIELILKYYFNLRFHYKWPLYCLSDMPLRVEVQQYLNNYERTVPKAYQNKNSVEILKGFLMAYKYMKQNGCKPLPKSNK</sequence>
<comment type="caution">
    <text evidence="2">The sequence shown here is derived from an EMBL/GenBank/DDBJ whole genome shotgun (WGS) entry which is preliminary data.</text>
</comment>
<evidence type="ECO:0000313" key="2">
    <source>
        <dbReference type="EMBL" id="MVM35280.1"/>
    </source>
</evidence>
<feature type="signal peptide" evidence="1">
    <location>
        <begin position="1"/>
        <end position="20"/>
    </location>
</feature>
<keyword evidence="3" id="KW-1185">Reference proteome</keyword>
<feature type="chain" id="PRO_5029628515" evidence="1">
    <location>
        <begin position="21"/>
        <end position="398"/>
    </location>
</feature>
<protein>
    <submittedName>
        <fullName evidence="2">Uncharacterized protein</fullName>
    </submittedName>
</protein>
<reference evidence="2 3" key="1">
    <citation type="submission" date="2019-12" db="EMBL/GenBank/DDBJ databases">
        <title>Spirosoma sp. HMF4905 genome sequencing and assembly.</title>
        <authorList>
            <person name="Kang H."/>
            <person name="Cha I."/>
            <person name="Kim H."/>
            <person name="Joh K."/>
        </authorList>
    </citation>
    <scope>NUCLEOTIDE SEQUENCE [LARGE SCALE GENOMIC DNA]</scope>
    <source>
        <strain evidence="2 3">HMF4905</strain>
    </source>
</reference>
<evidence type="ECO:0000256" key="1">
    <source>
        <dbReference type="SAM" id="SignalP"/>
    </source>
</evidence>